<dbReference type="Gene3D" id="2.130.10.130">
    <property type="entry name" value="Integrin alpha, N-terminal"/>
    <property type="match status" value="3"/>
</dbReference>
<proteinExistence type="predicted"/>
<dbReference type="Pfam" id="PF06439">
    <property type="entry name" value="3keto-disac_hyd"/>
    <property type="match status" value="1"/>
</dbReference>
<evidence type="ECO:0000256" key="1">
    <source>
        <dbReference type="ARBA" id="ARBA00022729"/>
    </source>
</evidence>
<dbReference type="EMBL" id="SACK01000001">
    <property type="protein sequence ID" value="RVU02818.1"/>
    <property type="molecule type" value="Genomic_DNA"/>
</dbReference>
<dbReference type="PANTHER" id="PTHR44103:SF1">
    <property type="entry name" value="PROPROTEIN CONVERTASE P"/>
    <property type="match status" value="1"/>
</dbReference>
<evidence type="ECO:0000256" key="3">
    <source>
        <dbReference type="SAM" id="SignalP"/>
    </source>
</evidence>
<dbReference type="Proteomes" id="UP000282759">
    <property type="component" value="Unassembled WGS sequence"/>
</dbReference>
<dbReference type="Pfam" id="PF13517">
    <property type="entry name" value="FG-GAP_3"/>
    <property type="match status" value="1"/>
</dbReference>
<reference evidence="5 6" key="1">
    <citation type="submission" date="2019-01" db="EMBL/GenBank/DDBJ databases">
        <authorList>
            <person name="Chen W.-M."/>
        </authorList>
    </citation>
    <scope>NUCLEOTIDE SEQUENCE [LARGE SCALE GENOMIC DNA]</scope>
    <source>
        <strain evidence="5 6">YBJ-36</strain>
    </source>
</reference>
<feature type="region of interest" description="Disordered" evidence="2">
    <location>
        <begin position="139"/>
        <end position="185"/>
    </location>
</feature>
<evidence type="ECO:0000256" key="2">
    <source>
        <dbReference type="SAM" id="MobiDB-lite"/>
    </source>
</evidence>
<dbReference type="GO" id="GO:0016787">
    <property type="term" value="F:hydrolase activity"/>
    <property type="evidence" value="ECO:0007669"/>
    <property type="project" value="InterPro"/>
</dbReference>
<dbReference type="OrthoDB" id="9816120at2"/>
<dbReference type="RefSeq" id="WP_127703184.1">
    <property type="nucleotide sequence ID" value="NZ_SACK01000001.1"/>
</dbReference>
<feature type="domain" description="3-keto-alpha-glucoside-1,2-lyase/3-keto-2-hydroxy-glucal hydratase" evidence="4">
    <location>
        <begin position="39"/>
        <end position="245"/>
    </location>
</feature>
<dbReference type="Gene3D" id="2.60.120.560">
    <property type="entry name" value="Exo-inulinase, domain 1"/>
    <property type="match status" value="1"/>
</dbReference>
<evidence type="ECO:0000313" key="6">
    <source>
        <dbReference type="Proteomes" id="UP000282759"/>
    </source>
</evidence>
<protein>
    <submittedName>
        <fullName evidence="5">DUF1080 domain-containing protein</fullName>
    </submittedName>
</protein>
<organism evidence="5 6">
    <name type="scientific">Mucilaginibacter limnophilus</name>
    <dbReference type="NCBI Taxonomy" id="1932778"/>
    <lineage>
        <taxon>Bacteria</taxon>
        <taxon>Pseudomonadati</taxon>
        <taxon>Bacteroidota</taxon>
        <taxon>Sphingobacteriia</taxon>
        <taxon>Sphingobacteriales</taxon>
        <taxon>Sphingobacteriaceae</taxon>
        <taxon>Mucilaginibacter</taxon>
    </lineage>
</organism>
<dbReference type="SUPFAM" id="SSF69318">
    <property type="entry name" value="Integrin alpha N-terminal domain"/>
    <property type="match status" value="1"/>
</dbReference>
<comment type="caution">
    <text evidence="5">The sequence shown here is derived from an EMBL/GenBank/DDBJ whole genome shotgun (WGS) entry which is preliminary data.</text>
</comment>
<keyword evidence="6" id="KW-1185">Reference proteome</keyword>
<dbReference type="PANTHER" id="PTHR44103">
    <property type="entry name" value="PROPROTEIN CONVERTASE P"/>
    <property type="match status" value="1"/>
</dbReference>
<evidence type="ECO:0000313" key="5">
    <source>
        <dbReference type="EMBL" id="RVU02818.1"/>
    </source>
</evidence>
<accession>A0A3S2URF4</accession>
<sequence>MKKLLLPLLLAIACFNAYAQELPWDVNGRGLSFVPDYTFKGSSLAGWLAIGTTRWQAANGELTVNPKGGNTLLTTAKSFQDVGINLLIKAQPGAEAGVVVRLQKIADGYKGLLVAIKDSDAASYRITLDAQGKELSRERLRPAGNIIRMAPPAPKEGNEQPPRRNGSRGNRPAGPEGLLARPSTDIVPGDWNQMEVIIDFNIIRKFINDGGDGTGGATEDTDGSFGPIALYASGTGEVKFKDIRYKDLAVRYTPKEESSPHFAPQRISDMFYSFSATIADFNNDGKMDVAAGPYIYYGPDFTHYHEVFFGQTYNPSREFAEVNCEYSFDFNNDGWQDIFIGAAGPPRIYLNAKGESRRWDRYDVVKGGVSEVTVFKDLDGDGKPELVYGQNGAMWYARFDAADALKPWKTVQISAVGYYMPHGIGVGDINSDGRADIINPHGWWEQPAKGQDEGTWKFHSQAFARYGHRSVGGGGSVMAIYDVNGDGLNDIVSSLNAHGFGIGWFEQKRDAAGKISFVNHLIADDYSVNNPGGLAISELHGSNYADIDDDGIPDFIVGKRYWSHLDSYFDPDPYGPPVVYVYKTVRDKKAPGGARFVPELVHNRSGAGSDITVGDIDKNGTIDIVTSTDRGTFIFWNKGKRKK</sequence>
<dbReference type="InterPro" id="IPR010496">
    <property type="entry name" value="AL/BT2_dom"/>
</dbReference>
<keyword evidence="1 3" id="KW-0732">Signal</keyword>
<dbReference type="AlphaFoldDB" id="A0A3S2URF4"/>
<dbReference type="InterPro" id="IPR013517">
    <property type="entry name" value="FG-GAP"/>
</dbReference>
<name>A0A3S2URF4_9SPHI</name>
<dbReference type="InterPro" id="IPR028994">
    <property type="entry name" value="Integrin_alpha_N"/>
</dbReference>
<gene>
    <name evidence="5" type="ORF">EOD41_02450</name>
</gene>
<feature type="chain" id="PRO_5018733961" evidence="3">
    <location>
        <begin position="20"/>
        <end position="643"/>
    </location>
</feature>
<evidence type="ECO:0000259" key="4">
    <source>
        <dbReference type="Pfam" id="PF06439"/>
    </source>
</evidence>
<feature type="compositionally biased region" description="Low complexity" evidence="2">
    <location>
        <begin position="163"/>
        <end position="175"/>
    </location>
</feature>
<feature type="signal peptide" evidence="3">
    <location>
        <begin position="1"/>
        <end position="19"/>
    </location>
</feature>